<reference evidence="2" key="1">
    <citation type="journal article" date="2019" name="Int. J. Syst. Evol. Microbiol.">
        <title>The Global Catalogue of Microorganisms (GCM) 10K type strain sequencing project: providing services to taxonomists for standard genome sequencing and annotation.</title>
        <authorList>
            <consortium name="The Broad Institute Genomics Platform"/>
            <consortium name="The Broad Institute Genome Sequencing Center for Infectious Disease"/>
            <person name="Wu L."/>
            <person name="Ma J."/>
        </authorList>
    </citation>
    <scope>NUCLEOTIDE SEQUENCE [LARGE SCALE GENOMIC DNA]</scope>
    <source>
        <strain evidence="2">CGMCC 4.7330</strain>
    </source>
</reference>
<evidence type="ECO:0000313" key="2">
    <source>
        <dbReference type="Proteomes" id="UP001595696"/>
    </source>
</evidence>
<gene>
    <name evidence="1" type="ORF">ACFO0B_02125</name>
</gene>
<sequence>MDDTGTTVSGSADRAGTTKQAMAELLGADRRDPRAPCGEFAGTGVIEPEKPGYAADWMGRV</sequence>
<evidence type="ECO:0000313" key="1">
    <source>
        <dbReference type="EMBL" id="MFC3960782.1"/>
    </source>
</evidence>
<protein>
    <submittedName>
        <fullName evidence="1">Uncharacterized protein</fullName>
    </submittedName>
</protein>
<accession>A0ABV8DMC8</accession>
<dbReference type="EMBL" id="JBHSAX010000003">
    <property type="protein sequence ID" value="MFC3960782.1"/>
    <property type="molecule type" value="Genomic_DNA"/>
</dbReference>
<dbReference type="Proteomes" id="UP001595696">
    <property type="component" value="Unassembled WGS sequence"/>
</dbReference>
<keyword evidence="2" id="KW-1185">Reference proteome</keyword>
<name>A0ABV8DMC8_9NOCA</name>
<comment type="caution">
    <text evidence="1">The sequence shown here is derived from an EMBL/GenBank/DDBJ whole genome shotgun (WGS) entry which is preliminary data.</text>
</comment>
<dbReference type="RefSeq" id="WP_378610554.1">
    <property type="nucleotide sequence ID" value="NZ_JBHSAX010000003.1"/>
</dbReference>
<organism evidence="1 2">
    <name type="scientific">Nocardia jiangsuensis</name>
    <dbReference type="NCBI Taxonomy" id="1691563"/>
    <lineage>
        <taxon>Bacteria</taxon>
        <taxon>Bacillati</taxon>
        <taxon>Actinomycetota</taxon>
        <taxon>Actinomycetes</taxon>
        <taxon>Mycobacteriales</taxon>
        <taxon>Nocardiaceae</taxon>
        <taxon>Nocardia</taxon>
    </lineage>
</organism>
<proteinExistence type="predicted"/>